<comment type="caution">
    <text evidence="15">The sequence shown here is derived from an EMBL/GenBank/DDBJ whole genome shotgun (WGS) entry which is preliminary data.</text>
</comment>
<organism evidence="15 16">
    <name type="scientific">Candidatus Aphodousia faecigallinarum</name>
    <dbReference type="NCBI Taxonomy" id="2840677"/>
    <lineage>
        <taxon>Bacteria</taxon>
        <taxon>Pseudomonadati</taxon>
        <taxon>Pseudomonadota</taxon>
        <taxon>Betaproteobacteria</taxon>
        <taxon>Burkholderiales</taxon>
        <taxon>Sutterellaceae</taxon>
        <taxon>Sutterellaceae incertae sedis</taxon>
        <taxon>Candidatus Aphodousia</taxon>
    </lineage>
</organism>
<dbReference type="PANTHER" id="PTHR11070">
    <property type="entry name" value="UVRD / RECB / PCRA DNA HELICASE FAMILY MEMBER"/>
    <property type="match status" value="1"/>
</dbReference>
<dbReference type="GO" id="GO:0000725">
    <property type="term" value="P:recombinational repair"/>
    <property type="evidence" value="ECO:0007669"/>
    <property type="project" value="TreeGrafter"/>
</dbReference>
<dbReference type="EC" id="5.6.2.4" evidence="9"/>
<comment type="similarity">
    <text evidence="1">Belongs to the helicase family. UvrD subfamily.</text>
</comment>
<dbReference type="GO" id="GO:0003677">
    <property type="term" value="F:DNA binding"/>
    <property type="evidence" value="ECO:0007669"/>
    <property type="project" value="UniProtKB-KW"/>
</dbReference>
<evidence type="ECO:0000256" key="9">
    <source>
        <dbReference type="ARBA" id="ARBA00034808"/>
    </source>
</evidence>
<reference evidence="15" key="1">
    <citation type="submission" date="2020-10" db="EMBL/GenBank/DDBJ databases">
        <authorList>
            <person name="Gilroy R."/>
        </authorList>
    </citation>
    <scope>NUCLEOTIDE SEQUENCE</scope>
    <source>
        <strain evidence="15">7463</strain>
    </source>
</reference>
<dbReference type="InterPro" id="IPR000212">
    <property type="entry name" value="DNA_helicase_UvrD/REP"/>
</dbReference>
<dbReference type="Gene3D" id="1.10.486.10">
    <property type="entry name" value="PCRA, domain 4"/>
    <property type="match status" value="1"/>
</dbReference>
<dbReference type="Pfam" id="PF21196">
    <property type="entry name" value="PcrA_UvrD_tudor"/>
    <property type="match status" value="1"/>
</dbReference>
<dbReference type="AlphaFoldDB" id="A0A9D1IJ54"/>
<dbReference type="CDD" id="cd17932">
    <property type="entry name" value="DEXQc_UvrD"/>
    <property type="match status" value="1"/>
</dbReference>
<dbReference type="GO" id="GO:0005829">
    <property type="term" value="C:cytosol"/>
    <property type="evidence" value="ECO:0007669"/>
    <property type="project" value="TreeGrafter"/>
</dbReference>
<feature type="domain" description="UvrD-like helicase C-terminal" evidence="14">
    <location>
        <begin position="293"/>
        <end position="577"/>
    </location>
</feature>
<evidence type="ECO:0000313" key="15">
    <source>
        <dbReference type="EMBL" id="HIU37905.1"/>
    </source>
</evidence>
<dbReference type="GO" id="GO:0043138">
    <property type="term" value="F:3'-5' DNA helicase activity"/>
    <property type="evidence" value="ECO:0007669"/>
    <property type="project" value="UniProtKB-EC"/>
</dbReference>
<keyword evidence="4 12" id="KW-0347">Helicase</keyword>
<dbReference type="SUPFAM" id="SSF52540">
    <property type="entry name" value="P-loop containing nucleoside triphosphate hydrolases"/>
    <property type="match status" value="1"/>
</dbReference>
<evidence type="ECO:0000256" key="10">
    <source>
        <dbReference type="ARBA" id="ARBA00034923"/>
    </source>
</evidence>
<evidence type="ECO:0000256" key="2">
    <source>
        <dbReference type="ARBA" id="ARBA00022741"/>
    </source>
</evidence>
<keyword evidence="5 12" id="KW-0067">ATP-binding</keyword>
<keyword evidence="2 12" id="KW-0547">Nucleotide-binding</keyword>
<evidence type="ECO:0000256" key="3">
    <source>
        <dbReference type="ARBA" id="ARBA00022801"/>
    </source>
</evidence>
<dbReference type="GO" id="GO:0033202">
    <property type="term" value="C:DNA helicase complex"/>
    <property type="evidence" value="ECO:0007669"/>
    <property type="project" value="TreeGrafter"/>
</dbReference>
<keyword evidence="3 12" id="KW-0378">Hydrolase</keyword>
<dbReference type="CDD" id="cd18807">
    <property type="entry name" value="SF1_C_UvrD"/>
    <property type="match status" value="1"/>
</dbReference>
<accession>A0A9D1IJ54</accession>
<dbReference type="Pfam" id="PF13361">
    <property type="entry name" value="UvrD_C"/>
    <property type="match status" value="1"/>
</dbReference>
<evidence type="ECO:0000313" key="16">
    <source>
        <dbReference type="Proteomes" id="UP000824083"/>
    </source>
</evidence>
<evidence type="ECO:0000256" key="6">
    <source>
        <dbReference type="ARBA" id="ARBA00023125"/>
    </source>
</evidence>
<comment type="catalytic activity">
    <reaction evidence="8">
        <text>Couples ATP hydrolysis with the unwinding of duplex DNA by translocating in the 3'-5' direction.</text>
        <dbReference type="EC" id="5.6.2.4"/>
    </reaction>
</comment>
<dbReference type="InterPro" id="IPR014016">
    <property type="entry name" value="UvrD-like_ATP-bd"/>
</dbReference>
<evidence type="ECO:0000259" key="13">
    <source>
        <dbReference type="PROSITE" id="PS51198"/>
    </source>
</evidence>
<dbReference type="Proteomes" id="UP000824083">
    <property type="component" value="Unassembled WGS sequence"/>
</dbReference>
<dbReference type="PANTHER" id="PTHR11070:SF2">
    <property type="entry name" value="ATP-DEPENDENT DNA HELICASE SRS2"/>
    <property type="match status" value="1"/>
</dbReference>
<evidence type="ECO:0000256" key="7">
    <source>
        <dbReference type="ARBA" id="ARBA00023235"/>
    </source>
</evidence>
<dbReference type="EMBL" id="DVMY01000102">
    <property type="protein sequence ID" value="HIU37905.1"/>
    <property type="molecule type" value="Genomic_DNA"/>
</dbReference>
<reference evidence="15" key="2">
    <citation type="journal article" date="2021" name="PeerJ">
        <title>Extensive microbial diversity within the chicken gut microbiome revealed by metagenomics and culture.</title>
        <authorList>
            <person name="Gilroy R."/>
            <person name="Ravi A."/>
            <person name="Getino M."/>
            <person name="Pursley I."/>
            <person name="Horton D.L."/>
            <person name="Alikhan N.F."/>
            <person name="Baker D."/>
            <person name="Gharbi K."/>
            <person name="Hall N."/>
            <person name="Watson M."/>
            <person name="Adriaenssens E.M."/>
            <person name="Foster-Nyarko E."/>
            <person name="Jarju S."/>
            <person name="Secka A."/>
            <person name="Antonio M."/>
            <person name="Oren A."/>
            <person name="Chaudhuri R.R."/>
            <person name="La Ragione R."/>
            <person name="Hildebrand F."/>
            <person name="Pallen M.J."/>
        </authorList>
    </citation>
    <scope>NUCLEOTIDE SEQUENCE</scope>
    <source>
        <strain evidence="15">7463</strain>
    </source>
</reference>
<feature type="domain" description="UvrD-like helicase ATP-binding" evidence="13">
    <location>
        <begin position="6"/>
        <end position="292"/>
    </location>
</feature>
<dbReference type="Gene3D" id="3.40.50.300">
    <property type="entry name" value="P-loop containing nucleotide triphosphate hydrolases"/>
    <property type="match status" value="2"/>
</dbReference>
<dbReference type="InterPro" id="IPR013986">
    <property type="entry name" value="DExx_box_DNA_helicase_dom_sf"/>
</dbReference>
<gene>
    <name evidence="15" type="ORF">IAC56_06500</name>
</gene>
<name>A0A9D1IJ54_9BURK</name>
<evidence type="ECO:0000256" key="11">
    <source>
        <dbReference type="ARBA" id="ARBA00048988"/>
    </source>
</evidence>
<dbReference type="Gene3D" id="1.10.10.160">
    <property type="match status" value="1"/>
</dbReference>
<evidence type="ECO:0000259" key="14">
    <source>
        <dbReference type="PROSITE" id="PS51217"/>
    </source>
</evidence>
<feature type="binding site" evidence="12">
    <location>
        <begin position="27"/>
        <end position="34"/>
    </location>
    <ligand>
        <name>ATP</name>
        <dbReference type="ChEBI" id="CHEBI:30616"/>
    </ligand>
</feature>
<proteinExistence type="inferred from homology"/>
<protein>
    <recommendedName>
        <fullName evidence="9">DNA 3'-5' helicase</fullName>
        <ecNumber evidence="9">5.6.2.4</ecNumber>
    </recommendedName>
    <alternativeName>
        <fullName evidence="10">DNA 3'-5' helicase II</fullName>
    </alternativeName>
</protein>
<evidence type="ECO:0000256" key="5">
    <source>
        <dbReference type="ARBA" id="ARBA00022840"/>
    </source>
</evidence>
<keyword evidence="7" id="KW-0413">Isomerase</keyword>
<dbReference type="GO" id="GO:0016787">
    <property type="term" value="F:hydrolase activity"/>
    <property type="evidence" value="ECO:0007669"/>
    <property type="project" value="UniProtKB-UniRule"/>
</dbReference>
<keyword evidence="6" id="KW-0238">DNA-binding</keyword>
<evidence type="ECO:0000256" key="1">
    <source>
        <dbReference type="ARBA" id="ARBA00009922"/>
    </source>
</evidence>
<evidence type="ECO:0000256" key="4">
    <source>
        <dbReference type="ARBA" id="ARBA00022806"/>
    </source>
</evidence>
<dbReference type="PROSITE" id="PS51217">
    <property type="entry name" value="UVRD_HELICASE_CTER"/>
    <property type="match status" value="1"/>
</dbReference>
<dbReference type="GO" id="GO:0005524">
    <property type="term" value="F:ATP binding"/>
    <property type="evidence" value="ECO:0007669"/>
    <property type="project" value="UniProtKB-UniRule"/>
</dbReference>
<sequence>MVSFIDKLNPEQKAAVTLPAESALILAGAGSGKTRVLTTRIAWLIEEQMASPMEILAVTFTNKAAKEMLTRIEASIPINTRGMWVGTFHGLCNRMLRRHFKEAGLPQTFQILDQTDQLSAIKRLMKAHGISADEYPPKDVQHYISSAKEEGLRAKDMTAEFGKKENMAKIYALYEEQCNREGVADFGELLLRSYELLARNELIRQHYQDRFRFILVDEFQDTNRLQYKWLKLLAGFSPTGVREFDGNCVFAVGDDDQSIYAFRGANVGNMMDFQRDFQIRHLIKLEQNYRSFGHILNAANELIAHNDDRLGKDLWTSSGDGERIRVFRASDDRDEAQYCVQEIREAVGRGVKKHEIAILYRSNAQSRVIEQTLVASGIPYKVYGGLRFFDRAEIKHALAYLRLIENPRDDTAFLRVVNFPMRGIGAKSIETLQQKAIDANVSLYEAAQTLEGAAGTKLRAFTQLIDAMRFEYSCLPLPDLIAAVVDRSGLNEHYKKEREGQERLENLEELQNAAQAYLKEEGISIDARSDEVEADAADDEMTSLAGFLSHAALEAGDNQAQKGEDAVQLMTVHAAKGLEFDVVFITGLEEGLFPHANSANDPKGMAEERRLMYVAITRARKNLHLSFALSRMLRGQYMDSGPSQFLNEIDEDHLLFLYDRKRSMNVEDEDQSMSWADGYASRRSSRSGYRSGDYGFGSSRYAGAGAYGRTSSYGASTGFARAKMDPAVKKMAAKVEYKGFAIGNRVRHARFGDGSVVGLIGQENDARIRVQFDEVGTKELLLSLAKLTKI</sequence>
<evidence type="ECO:0000256" key="8">
    <source>
        <dbReference type="ARBA" id="ARBA00034617"/>
    </source>
</evidence>
<comment type="catalytic activity">
    <reaction evidence="11">
        <text>ATP + H2O = ADP + phosphate + H(+)</text>
        <dbReference type="Rhea" id="RHEA:13065"/>
        <dbReference type="ChEBI" id="CHEBI:15377"/>
        <dbReference type="ChEBI" id="CHEBI:15378"/>
        <dbReference type="ChEBI" id="CHEBI:30616"/>
        <dbReference type="ChEBI" id="CHEBI:43474"/>
        <dbReference type="ChEBI" id="CHEBI:456216"/>
        <dbReference type="EC" id="5.6.2.4"/>
    </reaction>
</comment>
<dbReference type="Pfam" id="PF00580">
    <property type="entry name" value="UvrD-helicase"/>
    <property type="match status" value="1"/>
</dbReference>
<dbReference type="InterPro" id="IPR014017">
    <property type="entry name" value="DNA_helicase_UvrD-like_C"/>
</dbReference>
<evidence type="ECO:0000256" key="12">
    <source>
        <dbReference type="PROSITE-ProRule" id="PRU00560"/>
    </source>
</evidence>
<dbReference type="PROSITE" id="PS51198">
    <property type="entry name" value="UVRD_HELICASE_ATP_BIND"/>
    <property type="match status" value="1"/>
</dbReference>
<dbReference type="InterPro" id="IPR027417">
    <property type="entry name" value="P-loop_NTPase"/>
</dbReference>